<dbReference type="Pfam" id="PF03358">
    <property type="entry name" value="FMN_red"/>
    <property type="match status" value="1"/>
</dbReference>
<accession>A0A1H1EWD4</accession>
<dbReference type="SUPFAM" id="SSF52218">
    <property type="entry name" value="Flavoproteins"/>
    <property type="match status" value="1"/>
</dbReference>
<dbReference type="PANTHER" id="PTHR43408">
    <property type="entry name" value="FMN REDUCTASE (NADPH)"/>
    <property type="match status" value="1"/>
</dbReference>
<dbReference type="InterPro" id="IPR029039">
    <property type="entry name" value="Flavoprotein-like_sf"/>
</dbReference>
<keyword evidence="1" id="KW-0285">Flavoprotein</keyword>
<evidence type="ECO:0000256" key="2">
    <source>
        <dbReference type="ARBA" id="ARBA00022643"/>
    </source>
</evidence>
<feature type="domain" description="NADPH-dependent FMN reductase-like" evidence="4">
    <location>
        <begin position="2"/>
        <end position="143"/>
    </location>
</feature>
<reference evidence="5 6" key="1">
    <citation type="submission" date="2016-10" db="EMBL/GenBank/DDBJ databases">
        <authorList>
            <person name="de Groot N.N."/>
        </authorList>
    </citation>
    <scope>NUCLEOTIDE SEQUENCE [LARGE SCALE GENOMIC DNA]</scope>
    <source>
        <strain evidence="5 6">CGMCC 1.10449</strain>
    </source>
</reference>
<dbReference type="Proteomes" id="UP000199444">
    <property type="component" value="Unassembled WGS sequence"/>
</dbReference>
<dbReference type="InterPro" id="IPR005025">
    <property type="entry name" value="FMN_Rdtase-like_dom"/>
</dbReference>
<gene>
    <name evidence="5" type="ORF">SAMN05216231_3083</name>
</gene>
<proteinExistence type="predicted"/>
<name>A0A1H1EWD4_9BACI</name>
<keyword evidence="3" id="KW-0560">Oxidoreductase</keyword>
<dbReference type="AlphaFoldDB" id="A0A1H1EWD4"/>
<evidence type="ECO:0000313" key="6">
    <source>
        <dbReference type="Proteomes" id="UP000199444"/>
    </source>
</evidence>
<organism evidence="5 6">
    <name type="scientific">Virgibacillus salinus</name>
    <dbReference type="NCBI Taxonomy" id="553311"/>
    <lineage>
        <taxon>Bacteria</taxon>
        <taxon>Bacillati</taxon>
        <taxon>Bacillota</taxon>
        <taxon>Bacilli</taxon>
        <taxon>Bacillales</taxon>
        <taxon>Bacillaceae</taxon>
        <taxon>Virgibacillus</taxon>
    </lineage>
</organism>
<dbReference type="STRING" id="553311.SAMN05216231_3083"/>
<evidence type="ECO:0000259" key="4">
    <source>
        <dbReference type="Pfam" id="PF03358"/>
    </source>
</evidence>
<evidence type="ECO:0000256" key="3">
    <source>
        <dbReference type="ARBA" id="ARBA00023002"/>
    </source>
</evidence>
<evidence type="ECO:0000256" key="1">
    <source>
        <dbReference type="ARBA" id="ARBA00022630"/>
    </source>
</evidence>
<dbReference type="Gene3D" id="3.40.50.360">
    <property type="match status" value="1"/>
</dbReference>
<keyword evidence="2" id="KW-0288">FMN</keyword>
<sequence length="181" mass="20060">MMKLVGISGALAGDKTSLAVNDVLVAAQLLDSTIQTELIDLREYEVEFAVGAPLADCNKDTWDVVSKISSADFLVFGTPIYQASISGALKNLLDHFPENAFKYKVTGIVATGWSNKHFLVPEYQLKPVLSYFKGLIPTGNVFIQNDAFNLESDEIIDRNVTDRIQKLADEMIYLQRGINNR</sequence>
<dbReference type="PANTHER" id="PTHR43408:SF2">
    <property type="entry name" value="FMN REDUCTASE (NADPH)"/>
    <property type="match status" value="1"/>
</dbReference>
<evidence type="ECO:0000313" key="5">
    <source>
        <dbReference type="EMBL" id="SDQ93037.1"/>
    </source>
</evidence>
<protein>
    <submittedName>
        <fullName evidence="5">FMN reductase</fullName>
    </submittedName>
</protein>
<keyword evidence="6" id="KW-1185">Reference proteome</keyword>
<dbReference type="EMBL" id="FNKD01000003">
    <property type="protein sequence ID" value="SDQ93037.1"/>
    <property type="molecule type" value="Genomic_DNA"/>
</dbReference>
<dbReference type="InterPro" id="IPR051814">
    <property type="entry name" value="NAD(P)H-dep_FMN_reductase"/>
</dbReference>
<dbReference type="GO" id="GO:0016491">
    <property type="term" value="F:oxidoreductase activity"/>
    <property type="evidence" value="ECO:0007669"/>
    <property type="project" value="UniProtKB-KW"/>
</dbReference>